<evidence type="ECO:0000313" key="2">
    <source>
        <dbReference type="EMBL" id="KCZ72252.1"/>
    </source>
</evidence>
<dbReference type="OrthoDB" id="358920at2157"/>
<dbReference type="SUPFAM" id="SSF51735">
    <property type="entry name" value="NAD(P)-binding Rossmann-fold domains"/>
    <property type="match status" value="1"/>
</dbReference>
<dbReference type="InterPro" id="IPR016040">
    <property type="entry name" value="NAD(P)-bd_dom"/>
</dbReference>
<protein>
    <submittedName>
        <fullName evidence="2">Putative nucleoside-diphosphate sugar epimerase</fullName>
        <ecNumber evidence="2">1.6.99.3</ecNumber>
    </submittedName>
</protein>
<dbReference type="Pfam" id="PF13460">
    <property type="entry name" value="NAD_binding_10"/>
    <property type="match status" value="1"/>
</dbReference>
<organism evidence="2 3">
    <name type="scientific">Candidatus Methanoperedens nitratireducens</name>
    <dbReference type="NCBI Taxonomy" id="1392998"/>
    <lineage>
        <taxon>Archaea</taxon>
        <taxon>Methanobacteriati</taxon>
        <taxon>Methanobacteriota</taxon>
        <taxon>Stenosarchaea group</taxon>
        <taxon>Methanomicrobia</taxon>
        <taxon>Methanosarcinales</taxon>
        <taxon>ANME-2 cluster</taxon>
        <taxon>Candidatus Methanoperedentaceae</taxon>
        <taxon>Candidatus Methanoperedens</taxon>
    </lineage>
</organism>
<evidence type="ECO:0000259" key="1">
    <source>
        <dbReference type="Pfam" id="PF13460"/>
    </source>
</evidence>
<dbReference type="PANTHER" id="PTHR12126">
    <property type="entry name" value="NADH-UBIQUINONE OXIDOREDUCTASE 39 KDA SUBUNIT-RELATED"/>
    <property type="match status" value="1"/>
</dbReference>
<feature type="domain" description="NAD(P)-binding" evidence="1">
    <location>
        <begin position="6"/>
        <end position="150"/>
    </location>
</feature>
<evidence type="ECO:0000313" key="3">
    <source>
        <dbReference type="Proteomes" id="UP000027153"/>
    </source>
</evidence>
<dbReference type="RefSeq" id="WP_048090339.1">
    <property type="nucleotide sequence ID" value="NZ_JMIY01000003.1"/>
</dbReference>
<dbReference type="GO" id="GO:0016491">
    <property type="term" value="F:oxidoreductase activity"/>
    <property type="evidence" value="ECO:0007669"/>
    <property type="project" value="UniProtKB-KW"/>
</dbReference>
<accession>A0A062V4H5</accession>
<dbReference type="Gene3D" id="3.40.50.720">
    <property type="entry name" value="NAD(P)-binding Rossmann-like Domain"/>
    <property type="match status" value="1"/>
</dbReference>
<dbReference type="FunFam" id="3.40.50.720:FF:000702">
    <property type="entry name" value="NADH dehydrogenase (Ubiquinone)"/>
    <property type="match status" value="1"/>
</dbReference>
<dbReference type="EC" id="1.6.99.3" evidence="2"/>
<gene>
    <name evidence="2" type="ORF">ANME2D_01657</name>
</gene>
<sequence length="298" mass="33573">MILVTGGTGFVGSHLVRRLVQEKIQTRCLVRKTSSLERLPRGIEVVYGDVNDKESLKKATEDVEAVIHLVGIILEHKGATFEIIHTQGTKNLVEASREAGVKRFIYVSALGSRENAQSRYHITKWQAEQDVIKSGMEYVILRPSIMIGERGTFITMLSNVIKKAPVVPIIGGDSKVQPIYVENTVDCLIKSLTERKTTNRIFEIAGPEQITYRQLFLTLMEALGVKKPTIDIPIWLMWLPAYILENVLDKPPITTQQLIMLQEDNICDIKEMQEVFNLKLVPLRDVLKKTPVAGIAEK</sequence>
<dbReference type="PANTHER" id="PTHR12126:SF11">
    <property type="entry name" value="NADH DEHYDROGENASE [UBIQUINONE] 1 ALPHA SUBCOMPLEX SUBUNIT 9, MITOCHONDRIAL"/>
    <property type="match status" value="1"/>
</dbReference>
<dbReference type="EMBL" id="JMIY01000003">
    <property type="protein sequence ID" value="KCZ72252.1"/>
    <property type="molecule type" value="Genomic_DNA"/>
</dbReference>
<dbReference type="AlphaFoldDB" id="A0A062V4H5"/>
<dbReference type="InterPro" id="IPR036291">
    <property type="entry name" value="NAD(P)-bd_dom_sf"/>
</dbReference>
<dbReference type="Proteomes" id="UP000027153">
    <property type="component" value="Unassembled WGS sequence"/>
</dbReference>
<keyword evidence="3" id="KW-1185">Reference proteome</keyword>
<proteinExistence type="predicted"/>
<name>A0A062V4H5_9EURY</name>
<dbReference type="GO" id="GO:0044877">
    <property type="term" value="F:protein-containing complex binding"/>
    <property type="evidence" value="ECO:0007669"/>
    <property type="project" value="TreeGrafter"/>
</dbReference>
<dbReference type="InterPro" id="IPR051207">
    <property type="entry name" value="ComplexI_NDUFA9_subunit"/>
</dbReference>
<comment type="caution">
    <text evidence="2">The sequence shown here is derived from an EMBL/GenBank/DDBJ whole genome shotgun (WGS) entry which is preliminary data.</text>
</comment>
<dbReference type="CDD" id="cd05271">
    <property type="entry name" value="NDUFA9_like_SDR_a"/>
    <property type="match status" value="1"/>
</dbReference>
<keyword evidence="2" id="KW-0560">Oxidoreductase</keyword>
<reference evidence="2 3" key="1">
    <citation type="journal article" date="2013" name="Nature">
        <title>Anaerobic oxidation of methane coupled to nitrate reduction in a novel archaeal lineage.</title>
        <authorList>
            <person name="Haroon M.F."/>
            <person name="Hu S."/>
            <person name="Shi Y."/>
            <person name="Imelfort M."/>
            <person name="Keller J."/>
            <person name="Hugenholtz P."/>
            <person name="Yuan Z."/>
            <person name="Tyson G.W."/>
        </authorList>
    </citation>
    <scope>NUCLEOTIDE SEQUENCE [LARGE SCALE GENOMIC DNA]</scope>
    <source>
        <strain evidence="2 3">ANME-2d</strain>
    </source>
</reference>